<name>A0AAU9IVC3_9CILI</name>
<sequence>MHFFLLFLKDKKYDCISRQSYIYLSDIAFCYIQYIPFIIQSNIDLYLLKFAYSPPWANKPLEKIPIFLPKNPLYEKKIDI</sequence>
<keyword evidence="3" id="KW-1185">Reference proteome</keyword>
<dbReference type="EMBL" id="CAJZBQ010000021">
    <property type="protein sequence ID" value="CAG9318787.1"/>
    <property type="molecule type" value="Genomic_DNA"/>
</dbReference>
<proteinExistence type="predicted"/>
<keyword evidence="1" id="KW-0472">Membrane</keyword>
<organism evidence="2 3">
    <name type="scientific">Blepharisma stoltei</name>
    <dbReference type="NCBI Taxonomy" id="1481888"/>
    <lineage>
        <taxon>Eukaryota</taxon>
        <taxon>Sar</taxon>
        <taxon>Alveolata</taxon>
        <taxon>Ciliophora</taxon>
        <taxon>Postciliodesmatophora</taxon>
        <taxon>Heterotrichea</taxon>
        <taxon>Heterotrichida</taxon>
        <taxon>Blepharismidae</taxon>
        <taxon>Blepharisma</taxon>
    </lineage>
</organism>
<dbReference type="Proteomes" id="UP001162131">
    <property type="component" value="Unassembled WGS sequence"/>
</dbReference>
<accession>A0AAU9IVC3</accession>
<protein>
    <submittedName>
        <fullName evidence="2">Uncharacterized protein</fullName>
    </submittedName>
</protein>
<dbReference type="AlphaFoldDB" id="A0AAU9IVC3"/>
<gene>
    <name evidence="2" type="ORF">BSTOLATCC_MIC22508</name>
</gene>
<evidence type="ECO:0000313" key="3">
    <source>
        <dbReference type="Proteomes" id="UP001162131"/>
    </source>
</evidence>
<keyword evidence="1" id="KW-0812">Transmembrane</keyword>
<feature type="transmembrane region" description="Helical" evidence="1">
    <location>
        <begin position="21"/>
        <end position="39"/>
    </location>
</feature>
<keyword evidence="1" id="KW-1133">Transmembrane helix</keyword>
<evidence type="ECO:0000313" key="2">
    <source>
        <dbReference type="EMBL" id="CAG9318787.1"/>
    </source>
</evidence>
<reference evidence="2" key="1">
    <citation type="submission" date="2021-09" db="EMBL/GenBank/DDBJ databases">
        <authorList>
            <consortium name="AG Swart"/>
            <person name="Singh M."/>
            <person name="Singh A."/>
            <person name="Seah K."/>
            <person name="Emmerich C."/>
        </authorList>
    </citation>
    <scope>NUCLEOTIDE SEQUENCE</scope>
    <source>
        <strain evidence="2">ATCC30299</strain>
    </source>
</reference>
<comment type="caution">
    <text evidence="2">The sequence shown here is derived from an EMBL/GenBank/DDBJ whole genome shotgun (WGS) entry which is preliminary data.</text>
</comment>
<evidence type="ECO:0000256" key="1">
    <source>
        <dbReference type="SAM" id="Phobius"/>
    </source>
</evidence>